<name>A0AAW8RCA7_CARDV</name>
<reference evidence="1" key="1">
    <citation type="submission" date="2022-04" db="EMBL/GenBank/DDBJ databases">
        <title>Draft genome sequences of lactic acid bacteria (LAB) strains involved in meat spoilage.</title>
        <authorList>
            <person name="Palevich N."/>
        </authorList>
    </citation>
    <scope>NUCLEOTIDE SEQUENCE</scope>
    <source>
        <strain evidence="1">9-14</strain>
    </source>
</reference>
<protein>
    <submittedName>
        <fullName evidence="1">Uncharacterized protein</fullName>
    </submittedName>
</protein>
<proteinExistence type="predicted"/>
<evidence type="ECO:0000313" key="1">
    <source>
        <dbReference type="EMBL" id="MDT1975117.1"/>
    </source>
</evidence>
<organism evidence="1 2">
    <name type="scientific">Carnobacterium divergens</name>
    <name type="common">Lactobacillus divergens</name>
    <dbReference type="NCBI Taxonomy" id="2748"/>
    <lineage>
        <taxon>Bacteria</taxon>
        <taxon>Bacillati</taxon>
        <taxon>Bacillota</taxon>
        <taxon>Bacilli</taxon>
        <taxon>Lactobacillales</taxon>
        <taxon>Carnobacteriaceae</taxon>
        <taxon>Carnobacterium</taxon>
    </lineage>
</organism>
<comment type="caution">
    <text evidence="1">The sequence shown here is derived from an EMBL/GenBank/DDBJ whole genome shotgun (WGS) entry which is preliminary data.</text>
</comment>
<accession>A0AAW8RCA7</accession>
<dbReference type="Proteomes" id="UP001249945">
    <property type="component" value="Unassembled WGS sequence"/>
</dbReference>
<sequence length="87" mass="10231">MKSLNNYFTMRFTLIDETDYDADLEKYVALDSMNPNNIDVVVKSELKNATFKLNEKDKVDFKKIRKSNNGSPKTEIIYNLEIQELIY</sequence>
<dbReference type="AlphaFoldDB" id="A0AAW8RCA7"/>
<dbReference type="EMBL" id="JALRMR010000016">
    <property type="protein sequence ID" value="MDT1975117.1"/>
    <property type="molecule type" value="Genomic_DNA"/>
</dbReference>
<evidence type="ECO:0000313" key="2">
    <source>
        <dbReference type="Proteomes" id="UP001249945"/>
    </source>
</evidence>
<gene>
    <name evidence="1" type="ORF">MX635_11985</name>
</gene>
<dbReference type="RefSeq" id="WP_311780863.1">
    <property type="nucleotide sequence ID" value="NZ_JALRMR010000016.1"/>
</dbReference>